<sequence length="73" mass="8414">MNLVDGIKAAFSLLSSIFIVILVCFLGWFLVYKFFLLRFKVVRELLGQLNDTPEKSTNSSTETKVKSKKIRRD</sequence>
<keyword evidence="2" id="KW-0472">Membrane</keyword>
<evidence type="ECO:0000313" key="3">
    <source>
        <dbReference type="EMBL" id="CAG9808993.1"/>
    </source>
</evidence>
<dbReference type="InterPro" id="IPR031851">
    <property type="entry name" value="DUF4750"/>
</dbReference>
<keyword evidence="4" id="KW-1185">Reference proteome</keyword>
<dbReference type="OrthoDB" id="25586at2759"/>
<name>A0A9N9S4V5_9DIPT</name>
<evidence type="ECO:0000256" key="1">
    <source>
        <dbReference type="SAM" id="MobiDB-lite"/>
    </source>
</evidence>
<reference evidence="3" key="2">
    <citation type="submission" date="2022-10" db="EMBL/GenBank/DDBJ databases">
        <authorList>
            <consortium name="ENA_rothamsted_submissions"/>
            <consortium name="culmorum"/>
            <person name="King R."/>
        </authorList>
    </citation>
    <scope>NUCLEOTIDE SEQUENCE</scope>
</reference>
<organism evidence="3 4">
    <name type="scientific">Chironomus riparius</name>
    <dbReference type="NCBI Taxonomy" id="315576"/>
    <lineage>
        <taxon>Eukaryota</taxon>
        <taxon>Metazoa</taxon>
        <taxon>Ecdysozoa</taxon>
        <taxon>Arthropoda</taxon>
        <taxon>Hexapoda</taxon>
        <taxon>Insecta</taxon>
        <taxon>Pterygota</taxon>
        <taxon>Neoptera</taxon>
        <taxon>Endopterygota</taxon>
        <taxon>Diptera</taxon>
        <taxon>Nematocera</taxon>
        <taxon>Chironomoidea</taxon>
        <taxon>Chironomidae</taxon>
        <taxon>Chironominae</taxon>
        <taxon>Chironomus</taxon>
    </lineage>
</organism>
<evidence type="ECO:0008006" key="5">
    <source>
        <dbReference type="Google" id="ProtNLM"/>
    </source>
</evidence>
<dbReference type="EMBL" id="OU895879">
    <property type="protein sequence ID" value="CAG9808993.1"/>
    <property type="molecule type" value="Genomic_DNA"/>
</dbReference>
<feature type="region of interest" description="Disordered" evidence="1">
    <location>
        <begin position="50"/>
        <end position="73"/>
    </location>
</feature>
<dbReference type="Pfam" id="PF15938">
    <property type="entry name" value="DUF4750"/>
    <property type="match status" value="1"/>
</dbReference>
<protein>
    <recommendedName>
        <fullName evidence="5">Small integral membrane protein 13</fullName>
    </recommendedName>
</protein>
<keyword evidence="2" id="KW-1133">Transmembrane helix</keyword>
<dbReference type="Proteomes" id="UP001153620">
    <property type="component" value="Chromosome 3"/>
</dbReference>
<evidence type="ECO:0000256" key="2">
    <source>
        <dbReference type="SAM" id="Phobius"/>
    </source>
</evidence>
<dbReference type="AlphaFoldDB" id="A0A9N9S4V5"/>
<gene>
    <name evidence="3" type="ORF">CHIRRI_LOCUS11825</name>
</gene>
<feature type="compositionally biased region" description="Polar residues" evidence="1">
    <location>
        <begin position="50"/>
        <end position="62"/>
    </location>
</feature>
<keyword evidence="2" id="KW-0812">Transmembrane</keyword>
<proteinExistence type="predicted"/>
<reference evidence="3" key="1">
    <citation type="submission" date="2022-01" db="EMBL/GenBank/DDBJ databases">
        <authorList>
            <person name="King R."/>
        </authorList>
    </citation>
    <scope>NUCLEOTIDE SEQUENCE</scope>
</reference>
<accession>A0A9N9S4V5</accession>
<evidence type="ECO:0000313" key="4">
    <source>
        <dbReference type="Proteomes" id="UP001153620"/>
    </source>
</evidence>
<feature type="transmembrane region" description="Helical" evidence="2">
    <location>
        <begin position="12"/>
        <end position="35"/>
    </location>
</feature>